<evidence type="ECO:0000256" key="5">
    <source>
        <dbReference type="ARBA" id="ARBA00022801"/>
    </source>
</evidence>
<evidence type="ECO:0000313" key="12">
    <source>
        <dbReference type="Proteomes" id="UP000051380"/>
    </source>
</evidence>
<name>A0A0R3CCK6_9BRAD</name>
<dbReference type="InterPro" id="IPR027417">
    <property type="entry name" value="P-loop_NTPase"/>
</dbReference>
<keyword evidence="4" id="KW-0547">Nucleotide-binding</keyword>
<evidence type="ECO:0000313" key="11">
    <source>
        <dbReference type="EMBL" id="KRP93821.1"/>
    </source>
</evidence>
<dbReference type="NCBIfam" id="TIGR00073">
    <property type="entry name" value="hypB"/>
    <property type="match status" value="1"/>
</dbReference>
<dbReference type="GO" id="GO:0016151">
    <property type="term" value="F:nickel cation binding"/>
    <property type="evidence" value="ECO:0007669"/>
    <property type="project" value="InterPro"/>
</dbReference>
<dbReference type="CDD" id="cd05390">
    <property type="entry name" value="HypB"/>
    <property type="match status" value="1"/>
</dbReference>
<keyword evidence="2" id="KW-0533">Nickel</keyword>
<keyword evidence="5" id="KW-0378">Hydrolase</keyword>
<dbReference type="RefSeq" id="WP_057027969.1">
    <property type="nucleotide sequence ID" value="NZ_LJYF01000029.1"/>
</dbReference>
<evidence type="ECO:0000256" key="7">
    <source>
        <dbReference type="ARBA" id="ARBA00023134"/>
    </source>
</evidence>
<feature type="compositionally biased region" description="Basic and acidic residues" evidence="9">
    <location>
        <begin position="10"/>
        <end position="57"/>
    </location>
</feature>
<feature type="region of interest" description="Disordered" evidence="9">
    <location>
        <begin position="10"/>
        <end position="81"/>
    </location>
</feature>
<dbReference type="EMBL" id="LJYF01000029">
    <property type="protein sequence ID" value="KRP93821.1"/>
    <property type="molecule type" value="Genomic_DNA"/>
</dbReference>
<dbReference type="AlphaFoldDB" id="A0A0R3CCK6"/>
<protein>
    <recommendedName>
        <fullName evidence="8">Hydrogenase maturation factor HypB</fullName>
    </recommendedName>
</protein>
<dbReference type="GO" id="GO:0005525">
    <property type="term" value="F:GTP binding"/>
    <property type="evidence" value="ECO:0007669"/>
    <property type="project" value="UniProtKB-KW"/>
</dbReference>
<dbReference type="PANTHER" id="PTHR30134">
    <property type="entry name" value="HYDROGENASE PROTEIN ASSEMBLY PROTEIN, NICKEL CHAPERONE"/>
    <property type="match status" value="1"/>
</dbReference>
<comment type="caution">
    <text evidence="11">The sequence shown here is derived from an EMBL/GenBank/DDBJ whole genome shotgun (WGS) entry which is preliminary data.</text>
</comment>
<keyword evidence="6" id="KW-0862">Zinc</keyword>
<dbReference type="STRING" id="108015.GA0061099_101323"/>
<evidence type="ECO:0000256" key="3">
    <source>
        <dbReference type="ARBA" id="ARBA00022723"/>
    </source>
</evidence>
<dbReference type="Gene3D" id="3.40.50.300">
    <property type="entry name" value="P-loop containing nucleotide triphosphate hydrolases"/>
    <property type="match status" value="1"/>
</dbReference>
<dbReference type="InterPro" id="IPR003495">
    <property type="entry name" value="CobW/HypB/UreG_nucleotide-bd"/>
</dbReference>
<evidence type="ECO:0000256" key="1">
    <source>
        <dbReference type="ARBA" id="ARBA00006211"/>
    </source>
</evidence>
<evidence type="ECO:0000256" key="2">
    <source>
        <dbReference type="ARBA" id="ARBA00022596"/>
    </source>
</evidence>
<dbReference type="Proteomes" id="UP000051380">
    <property type="component" value="Unassembled WGS sequence"/>
</dbReference>
<dbReference type="GO" id="GO:0003924">
    <property type="term" value="F:GTPase activity"/>
    <property type="evidence" value="ECO:0007669"/>
    <property type="project" value="InterPro"/>
</dbReference>
<gene>
    <name evidence="11" type="ORF">AOQ72_21335</name>
</gene>
<dbReference type="PANTHER" id="PTHR30134:SF2">
    <property type="entry name" value="HYDROGENASE MATURATION FACTOR HYPB"/>
    <property type="match status" value="1"/>
</dbReference>
<accession>A0A0R3CCK6</accession>
<feature type="domain" description="CobW/HypB/UreG nucleotide-binding" evidence="10">
    <location>
        <begin position="126"/>
        <end position="286"/>
    </location>
</feature>
<dbReference type="GO" id="GO:0008270">
    <property type="term" value="F:zinc ion binding"/>
    <property type="evidence" value="ECO:0007669"/>
    <property type="project" value="TreeGrafter"/>
</dbReference>
<keyword evidence="3" id="KW-0479">Metal-binding</keyword>
<evidence type="ECO:0000256" key="9">
    <source>
        <dbReference type="SAM" id="MobiDB-lite"/>
    </source>
</evidence>
<organism evidence="11 12">
    <name type="scientific">Bradyrhizobium yuanmingense</name>
    <dbReference type="NCBI Taxonomy" id="108015"/>
    <lineage>
        <taxon>Bacteria</taxon>
        <taxon>Pseudomonadati</taxon>
        <taxon>Pseudomonadota</taxon>
        <taxon>Alphaproteobacteria</taxon>
        <taxon>Hyphomicrobiales</taxon>
        <taxon>Nitrobacteraceae</taxon>
        <taxon>Bradyrhizobium</taxon>
    </lineage>
</organism>
<dbReference type="SUPFAM" id="SSF52540">
    <property type="entry name" value="P-loop containing nucleoside triphosphate hydrolases"/>
    <property type="match status" value="1"/>
</dbReference>
<dbReference type="GO" id="GO:0051604">
    <property type="term" value="P:protein maturation"/>
    <property type="evidence" value="ECO:0007669"/>
    <property type="project" value="InterPro"/>
</dbReference>
<evidence type="ECO:0000256" key="8">
    <source>
        <dbReference type="ARBA" id="ARBA00035238"/>
    </source>
</evidence>
<proteinExistence type="inferred from homology"/>
<keyword evidence="7" id="KW-0342">GTP-binding</keyword>
<evidence type="ECO:0000256" key="4">
    <source>
        <dbReference type="ARBA" id="ARBA00022741"/>
    </source>
</evidence>
<dbReference type="Pfam" id="PF02492">
    <property type="entry name" value="cobW"/>
    <property type="match status" value="1"/>
</dbReference>
<reference evidence="11 12" key="1">
    <citation type="submission" date="2015-09" db="EMBL/GenBank/DDBJ databases">
        <title>Draft Genome Sequence of the Strain BR 3267 (Bradyrhizobium yuanmingense) recommended as inoculant for cowpea in Brazil.</title>
        <authorList>
            <person name="Simoes-Araujo J.L."/>
            <person name="Zilli J.E."/>
        </authorList>
    </citation>
    <scope>NUCLEOTIDE SEQUENCE [LARGE SCALE GENOMIC DNA]</scope>
    <source>
        <strain evidence="11 12">BR3267</strain>
    </source>
</reference>
<sequence>MCAVCGCHEETPSTKRAEANDMESHERYGDRVQDKSDRHSAYPPGDRRSASSDHAGHSYDSYPRSANDQAHNRQALPSGGIGPADLAALRISRKGIVEIERDILGKNNGIAAVNRALFVADDLLVLNLLSSPGAGKTTLLVRAVSDLKRSRRVGVIEGDQQTSNDAERIQAAGVPAVQINTGKNCHLDAAMIGEAYRRLPMISGGILFIENVGNLICPAAFDLGEACKIVVFSITEGEDKPIKYPDMFAASSLMVINKIDLGSLLEFDLGKAIEYARRVNPKIEVLVVSARTGEGFGALYAWIDKQARRQRRALEDTRR</sequence>
<dbReference type="OrthoDB" id="9802035at2"/>
<dbReference type="InterPro" id="IPR004392">
    <property type="entry name" value="Hyd_mat_HypB"/>
</dbReference>
<evidence type="ECO:0000259" key="10">
    <source>
        <dbReference type="Pfam" id="PF02492"/>
    </source>
</evidence>
<comment type="similarity">
    <text evidence="1">Belongs to the SIMIBI class G3E GTPase family. HypB/HupM subfamily.</text>
</comment>
<evidence type="ECO:0000256" key="6">
    <source>
        <dbReference type="ARBA" id="ARBA00022833"/>
    </source>
</evidence>